<dbReference type="AlphaFoldDB" id="A0A0W0FQ54"/>
<keyword evidence="2" id="KW-0732">Signal</keyword>
<organism evidence="3 4">
    <name type="scientific">Moniliophthora roreri</name>
    <name type="common">Frosty pod rot fungus</name>
    <name type="synonym">Monilia roreri</name>
    <dbReference type="NCBI Taxonomy" id="221103"/>
    <lineage>
        <taxon>Eukaryota</taxon>
        <taxon>Fungi</taxon>
        <taxon>Dikarya</taxon>
        <taxon>Basidiomycota</taxon>
        <taxon>Agaricomycotina</taxon>
        <taxon>Agaricomycetes</taxon>
        <taxon>Agaricomycetidae</taxon>
        <taxon>Agaricales</taxon>
        <taxon>Marasmiineae</taxon>
        <taxon>Marasmiaceae</taxon>
        <taxon>Moniliophthora</taxon>
    </lineage>
</organism>
<gene>
    <name evidence="3" type="ORF">WG66_8869</name>
</gene>
<feature type="compositionally biased region" description="Polar residues" evidence="1">
    <location>
        <begin position="155"/>
        <end position="165"/>
    </location>
</feature>
<evidence type="ECO:0000256" key="1">
    <source>
        <dbReference type="SAM" id="MobiDB-lite"/>
    </source>
</evidence>
<sequence>MLASVSSVFSLASVNGLVLSELEQIAEVVDLRNQNAIFDAFHFGSQYVEAPVTFSASRTYKELTAAFQTDVFESESFNDASVVEVDGKVAVVEDVVATNHQQLEPLKPALFKWIGNSNITPATPPRKKKTTIPNLWTATTATPPRPSRAQKENTKPTPTTFNVNDSRTKAEKRKRRIVSGDLLAVMLRPQATPWTV</sequence>
<evidence type="ECO:0000256" key="2">
    <source>
        <dbReference type="SAM" id="SignalP"/>
    </source>
</evidence>
<comment type="caution">
    <text evidence="3">The sequence shown here is derived from an EMBL/GenBank/DDBJ whole genome shotgun (WGS) entry which is preliminary data.</text>
</comment>
<proteinExistence type="predicted"/>
<evidence type="ECO:0000313" key="4">
    <source>
        <dbReference type="Proteomes" id="UP000054988"/>
    </source>
</evidence>
<evidence type="ECO:0000313" key="3">
    <source>
        <dbReference type="EMBL" id="KTB38523.1"/>
    </source>
</evidence>
<protein>
    <submittedName>
        <fullName evidence="3">Uncharacterized protein</fullName>
    </submittedName>
</protein>
<feature type="region of interest" description="Disordered" evidence="1">
    <location>
        <begin position="137"/>
        <end position="172"/>
    </location>
</feature>
<dbReference type="EMBL" id="LATX01001755">
    <property type="protein sequence ID" value="KTB38523.1"/>
    <property type="molecule type" value="Genomic_DNA"/>
</dbReference>
<reference evidence="3 4" key="1">
    <citation type="submission" date="2015-12" db="EMBL/GenBank/DDBJ databases">
        <title>Draft genome sequence of Moniliophthora roreri, the causal agent of frosty pod rot of cacao.</title>
        <authorList>
            <person name="Aime M.C."/>
            <person name="Diaz-Valderrama J.R."/>
            <person name="Kijpornyongpan T."/>
            <person name="Phillips-Mora W."/>
        </authorList>
    </citation>
    <scope>NUCLEOTIDE SEQUENCE [LARGE SCALE GENOMIC DNA]</scope>
    <source>
        <strain evidence="3 4">MCA 2952</strain>
    </source>
</reference>
<dbReference type="Proteomes" id="UP000054988">
    <property type="component" value="Unassembled WGS sequence"/>
</dbReference>
<feature type="signal peptide" evidence="2">
    <location>
        <begin position="1"/>
        <end position="16"/>
    </location>
</feature>
<feature type="chain" id="PRO_5006902001" evidence="2">
    <location>
        <begin position="17"/>
        <end position="196"/>
    </location>
</feature>
<name>A0A0W0FQ54_MONRR</name>
<accession>A0A0W0FQ54</accession>